<evidence type="ECO:0000256" key="1">
    <source>
        <dbReference type="SAM" id="Phobius"/>
    </source>
</evidence>
<dbReference type="STRING" id="1915074.SPHI_07700"/>
<dbReference type="RefSeq" id="WP_233130643.1">
    <property type="nucleotide sequence ID" value="NZ_MPSB01000002.1"/>
</dbReference>
<keyword evidence="1" id="KW-0472">Membrane</keyword>
<keyword evidence="1" id="KW-1133">Transmembrane helix</keyword>
<keyword evidence="1" id="KW-0812">Transmembrane</keyword>
<dbReference type="InterPro" id="IPR011727">
    <property type="entry name" value="CHP02117"/>
</dbReference>
<gene>
    <name evidence="2" type="ORF">SPHI_07700</name>
</gene>
<dbReference type="NCBIfam" id="TIGR02117">
    <property type="entry name" value="chp_urease_rgn"/>
    <property type="match status" value="1"/>
</dbReference>
<keyword evidence="3" id="KW-1185">Reference proteome</keyword>
<accession>A0A1V2EXD7</accession>
<sequence length="234" mass="25746">MCPLLYVRGRATGRGMHRRVAKVLVSSSAVILAYPLAGLFGGAITSNARWFAPAQGVTLYIESNGVHTGIVMPKQAAGVDWRSVFPAGDLADSRYAGHDHISVGWGERDFYLHTPTWADLKLSTVLAAAVGSGNTLVHVDHVPRPPPGGELRRLTVRPAEYRRLAAYIQASLVRGGPHHRGYFGYDVFYTARGRYSAIRTCNAWIGDALRFAGIRTGAWTPFPVTVQWWYPRDQ</sequence>
<reference evidence="2 3" key="1">
    <citation type="submission" date="2016-11" db="EMBL/GenBank/DDBJ databases">
        <title>Genome sequence of Sphingomonas jeddahensis G39.</title>
        <authorList>
            <person name="Poehlein A."/>
            <person name="Wuebbeler J.H."/>
            <person name="Steinbuechel A."/>
            <person name="Daniel R."/>
        </authorList>
    </citation>
    <scope>NUCLEOTIDE SEQUENCE [LARGE SCALE GENOMIC DNA]</scope>
    <source>
        <strain evidence="2 3">G39</strain>
    </source>
</reference>
<feature type="transmembrane region" description="Helical" evidence="1">
    <location>
        <begin position="20"/>
        <end position="44"/>
    </location>
</feature>
<evidence type="ECO:0000313" key="3">
    <source>
        <dbReference type="Proteomes" id="UP000188729"/>
    </source>
</evidence>
<dbReference type="AlphaFoldDB" id="A0A1V2EXD7"/>
<organism evidence="2 3">
    <name type="scientific">Sphingomonas jeddahensis</name>
    <dbReference type="NCBI Taxonomy" id="1915074"/>
    <lineage>
        <taxon>Bacteria</taxon>
        <taxon>Pseudomonadati</taxon>
        <taxon>Pseudomonadota</taxon>
        <taxon>Alphaproteobacteria</taxon>
        <taxon>Sphingomonadales</taxon>
        <taxon>Sphingomonadaceae</taxon>
        <taxon>Sphingomonas</taxon>
    </lineage>
</organism>
<comment type="caution">
    <text evidence="2">The sequence shown here is derived from an EMBL/GenBank/DDBJ whole genome shotgun (WGS) entry which is preliminary data.</text>
</comment>
<dbReference type="Pfam" id="PF09601">
    <property type="entry name" value="DUF2459"/>
    <property type="match status" value="1"/>
</dbReference>
<evidence type="ECO:0008006" key="4">
    <source>
        <dbReference type="Google" id="ProtNLM"/>
    </source>
</evidence>
<protein>
    <recommendedName>
        <fullName evidence="4">TIGR02117 family protein</fullName>
    </recommendedName>
</protein>
<evidence type="ECO:0000313" key="2">
    <source>
        <dbReference type="EMBL" id="ONF97332.1"/>
    </source>
</evidence>
<dbReference type="Proteomes" id="UP000188729">
    <property type="component" value="Unassembled WGS sequence"/>
</dbReference>
<name>A0A1V2EXD7_9SPHN</name>
<dbReference type="EMBL" id="MPSB01000002">
    <property type="protein sequence ID" value="ONF97332.1"/>
    <property type="molecule type" value="Genomic_DNA"/>
</dbReference>
<proteinExistence type="predicted"/>